<proteinExistence type="predicted"/>
<evidence type="ECO:0000256" key="1">
    <source>
        <dbReference type="SAM" id="Phobius"/>
    </source>
</evidence>
<gene>
    <name evidence="2" type="ORF">QWZ15_16460</name>
</gene>
<sequence>MKTKYWFYLIAAVVGILIMLMLVDSFTQPGVQDLKGTYQELARYRNENNTGPVIRVFAVYTDEMRWDEMRSYGDFMPHTKYGNTRVFFFERALEDLRLFPDTPYFDEKWQKFCVASYEKTAMGQVNWQRYPFKANAEPEAL</sequence>
<dbReference type="Proteomes" id="UP001236663">
    <property type="component" value="Unassembled WGS sequence"/>
</dbReference>
<keyword evidence="3" id="KW-1185">Reference proteome</keyword>
<evidence type="ECO:0000313" key="2">
    <source>
        <dbReference type="EMBL" id="MDN3689428.1"/>
    </source>
</evidence>
<accession>A0ABT8CCY7</accession>
<organism evidence="2 3">
    <name type="scientific">Cyclobacterium jeungdonense</name>
    <dbReference type="NCBI Taxonomy" id="708087"/>
    <lineage>
        <taxon>Bacteria</taxon>
        <taxon>Pseudomonadati</taxon>
        <taxon>Bacteroidota</taxon>
        <taxon>Cytophagia</taxon>
        <taxon>Cytophagales</taxon>
        <taxon>Cyclobacteriaceae</taxon>
        <taxon>Cyclobacterium</taxon>
    </lineage>
</organism>
<comment type="caution">
    <text evidence="2">The sequence shown here is derived from an EMBL/GenBank/DDBJ whole genome shotgun (WGS) entry which is preliminary data.</text>
</comment>
<keyword evidence="1" id="KW-0812">Transmembrane</keyword>
<dbReference type="RefSeq" id="WP_163386316.1">
    <property type="nucleotide sequence ID" value="NZ_JAUFQS010000026.1"/>
</dbReference>
<protein>
    <submittedName>
        <fullName evidence="2">Uncharacterized protein</fullName>
    </submittedName>
</protein>
<evidence type="ECO:0000313" key="3">
    <source>
        <dbReference type="Proteomes" id="UP001236663"/>
    </source>
</evidence>
<reference evidence="3" key="1">
    <citation type="journal article" date="2019" name="Int. J. Syst. Evol. Microbiol.">
        <title>The Global Catalogue of Microorganisms (GCM) 10K type strain sequencing project: providing services to taxonomists for standard genome sequencing and annotation.</title>
        <authorList>
            <consortium name="The Broad Institute Genomics Platform"/>
            <consortium name="The Broad Institute Genome Sequencing Center for Infectious Disease"/>
            <person name="Wu L."/>
            <person name="Ma J."/>
        </authorList>
    </citation>
    <scope>NUCLEOTIDE SEQUENCE [LARGE SCALE GENOMIC DNA]</scope>
    <source>
        <strain evidence="3">CECT 7706</strain>
    </source>
</reference>
<keyword evidence="1" id="KW-0472">Membrane</keyword>
<name>A0ABT8CCY7_9BACT</name>
<keyword evidence="1" id="KW-1133">Transmembrane helix</keyword>
<dbReference type="EMBL" id="JAUFQS010000026">
    <property type="protein sequence ID" value="MDN3689428.1"/>
    <property type="molecule type" value="Genomic_DNA"/>
</dbReference>
<feature type="transmembrane region" description="Helical" evidence="1">
    <location>
        <begin position="6"/>
        <end position="23"/>
    </location>
</feature>